<feature type="domain" description="ARB-07466-like C-terminal" evidence="3">
    <location>
        <begin position="1162"/>
        <end position="1261"/>
    </location>
</feature>
<dbReference type="EMBL" id="LJFO01000003">
    <property type="protein sequence ID" value="KPG14343.1"/>
    <property type="molecule type" value="Genomic_DNA"/>
</dbReference>
<reference evidence="4 6" key="1">
    <citation type="submission" date="2015-09" db="EMBL/GenBank/DDBJ databases">
        <title>Genome Sequences of Mycobacterium immunogenum Isolates, Recuperated from a Chloraminated Drinking Water Distribution System Simulator Subjected to Episodes of Nitrification.</title>
        <authorList>
            <person name="Gomez-Alvarez V."/>
            <person name="Revetta R.P."/>
        </authorList>
    </citation>
    <scope>NUCLEOTIDE SEQUENCE [LARGE SCALE GENOMIC DNA]</scope>
    <source>
        <strain evidence="4 6">H008</strain>
    </source>
</reference>
<evidence type="ECO:0000256" key="2">
    <source>
        <dbReference type="SAM" id="MobiDB-lite"/>
    </source>
</evidence>
<feature type="compositionally biased region" description="Polar residues" evidence="2">
    <location>
        <begin position="1707"/>
        <end position="1719"/>
    </location>
</feature>
<proteinExistence type="predicted"/>
<feature type="region of interest" description="Disordered" evidence="2">
    <location>
        <begin position="1572"/>
        <end position="1608"/>
    </location>
</feature>
<dbReference type="InterPro" id="IPR023346">
    <property type="entry name" value="Lysozyme-like_dom_sf"/>
</dbReference>
<evidence type="ECO:0000313" key="5">
    <source>
        <dbReference type="EMBL" id="KPG14343.1"/>
    </source>
</evidence>
<dbReference type="Proteomes" id="UP000037843">
    <property type="component" value="Unassembled WGS sequence"/>
</dbReference>
<dbReference type="EMBL" id="LJFO01000003">
    <property type="protein sequence ID" value="KPG14267.1"/>
    <property type="molecule type" value="Genomic_DNA"/>
</dbReference>
<feature type="coiled-coil region" evidence="1">
    <location>
        <begin position="139"/>
        <end position="226"/>
    </location>
</feature>
<protein>
    <recommendedName>
        <fullName evidence="3">ARB-07466-like C-terminal domain-containing protein</fullName>
    </recommendedName>
</protein>
<keyword evidence="1" id="KW-0175">Coiled coil</keyword>
<gene>
    <name evidence="4" type="ORF">AN908_06695</name>
    <name evidence="5" type="ORF">AN908_07205</name>
</gene>
<feature type="region of interest" description="Disordered" evidence="2">
    <location>
        <begin position="1681"/>
        <end position="1742"/>
    </location>
</feature>
<organism evidence="4 6">
    <name type="scientific">Mycobacteroides immunogenum</name>
    <dbReference type="NCBI Taxonomy" id="83262"/>
    <lineage>
        <taxon>Bacteria</taxon>
        <taxon>Bacillati</taxon>
        <taxon>Actinomycetota</taxon>
        <taxon>Actinomycetes</taxon>
        <taxon>Mycobacteriales</taxon>
        <taxon>Mycobacteriaceae</taxon>
        <taxon>Mycobacteroides</taxon>
    </lineage>
</organism>
<comment type="caution">
    <text evidence="4">The sequence shown here is derived from an EMBL/GenBank/DDBJ whole genome shotgun (WGS) entry which is preliminary data.</text>
</comment>
<evidence type="ECO:0000313" key="4">
    <source>
        <dbReference type="EMBL" id="KPG14267.1"/>
    </source>
</evidence>
<dbReference type="InterPro" id="IPR058593">
    <property type="entry name" value="ARB_07466-like_C"/>
</dbReference>
<sequence>MLAEITAAKKAAEATPIDLRVKVHDKEYVKQITEIRHKYENLSSQFRKGLILNVAVTGAQFIPQLGVAVAALNESIVSLSQNVLLLPGAFSAAAASVSTLLLGTRGLKDAFKAYGDAQKSATEDGRRLRDAQRSLTDANRDYARSLKDSQRNLRDLNLEMKGARLSEAEARLNLREAQAEEANTAGKSALQRQRDNLNVQQSYQRLQEVLNRNNDLAQDAAEANAKGVRGADTVVAALERIKNAQEGVQDSSKGAQGIAQAMGNLSPNARSFVAAMQALRTSYGGLRADVQDRIFAGLDRDVVELAGKSLPMLKQGLGSIGTAWNRNIRTMLQSLGTGPNQSLIGRILGNTAQSQSQLSNAINPFLDAFLRLSSVGSTSLPRLANGFARLMDRFDAFVKRSESSGKLDEWINRAIDAAKNFGNSLINIGSIMNTFAEGFLKSGGKGFLQWFQESTKRLSDYLKTAEGQEKINKFFRDARDVLRQFSPMLSALPDLFRAARDGAGAWASLMLPFLNAAATLLKAHPGLVSSAVVAYIGFKTVSPIIRGVTAAFELLRPMVQGVAAAASAGAELFSKSGWVMIGRATAMRNSISGLAASVGPGGALAIGLTSLATVVLAKYIQQQERAAGAAQDHADALRSMKSALDEVTGAMDKEGLLRLGKELEDVNTSGGDGQKLEHTNALKLAENSGVGRGEYLNSFVNENGALRNKTLGELDKVVQDDLAASSFWARYGDKYQDVGISKELITRALNGDQGAISEFKDKLANNRVDFQIKGRDLFQIQNELGEKAHDASTAAGILRDRTNQGSQAQSDIRDTNKAVYGSSELNAQGLQTFGRFGSPRAFASGSGVDITVDRYPDAQFVKDIQANGGSVKATAGGGAQIHLNQDRAGLYTSIKPPVRRAGGGMMFGEGSGTSDSILARLSNGEFVTKAASVAKYGPGLFHALNAGKIDPESLPGFDGGGGPIVVSPNRPNPYIPNTSVAPGGASVSTPLPQDLVGGAPNTALNPPPAPAAGPKLESPINQEAVRGPDPNRHGGGSSALTGPLPGPDPSTIVPDVPSAPQVPVDTPSDLGLGAIQGLPDNIQPVNILAQIGEVLLGAVLSFFGIDPTYFNLGKQVIQGVTGRRKGVGGAADPQAQALLDGAPGAAALTAEQSGLVGLGYDSKGMQVNTIRAANAAKEAFPGIAKIGGFRDDPGFPDEHPAGKAADLMVGDDRETGDAVKSYMLGRAQEYGIDYVIWDQKMWYPDGRVTPMPDRGGPTANHKDHVHIHTNGGGYPQDVAKQLSGNAEAMSGKAEQSAYNPQGGAEQWRPRVHAAIDKYGAQYGIQNSKAWEDAIVRQIDTESHGNPGAVNNWDSNAKAGHPSKGLLQFIPSTFNANNVTGGDFMDPDAQIAAVLPYVSRKYGMNSVGGPNFIGEGHGYAGGGILRGAGTGTSDSMLARVSNGEFITRAASVAKYGPSLFHALNEGKIDPSALPGYADGDQVLIPGLPAPDPGPGQSTGPLPDAPPPADIPLAGPSVGPTTNVGAPTEGVQAPAPVTEANPTPDVNAPAVTEQATDNAVGEAVGGIGAALKGTGGGVNPGAQAPQGAKPDKDPRSVMGAAPKNLNHNNPGLQKGIEGAASAIGGALSTAISVAASAGSFGAAGPAGGAAGSLAAAGVQMGGQAVAGAANILSSLLVGTLTSGSTANPSGVPMLPQEQQKQAAGPKIVNNFNGGIHTSNLEQWKQQQDRREAQQAASYMGPPSR</sequence>
<dbReference type="SUPFAM" id="SSF53955">
    <property type="entry name" value="Lysozyme-like"/>
    <property type="match status" value="1"/>
</dbReference>
<feature type="region of interest" description="Disordered" evidence="2">
    <location>
        <begin position="960"/>
        <end position="1052"/>
    </location>
</feature>
<evidence type="ECO:0000259" key="3">
    <source>
        <dbReference type="Pfam" id="PF26571"/>
    </source>
</evidence>
<feature type="compositionally biased region" description="Polar residues" evidence="2">
    <location>
        <begin position="975"/>
        <end position="991"/>
    </location>
</feature>
<dbReference type="Pfam" id="PF26571">
    <property type="entry name" value="VldE"/>
    <property type="match status" value="1"/>
</dbReference>
<evidence type="ECO:0000256" key="1">
    <source>
        <dbReference type="SAM" id="Coils"/>
    </source>
</evidence>
<evidence type="ECO:0000313" key="6">
    <source>
        <dbReference type="Proteomes" id="UP000037843"/>
    </source>
</evidence>
<name>A0A7V8LQS2_9MYCO</name>
<accession>A0A7V8LQS2</accession>
<dbReference type="Gene3D" id="1.10.530.10">
    <property type="match status" value="1"/>
</dbReference>
<feature type="region of interest" description="Disordered" evidence="2">
    <location>
        <begin position="1478"/>
        <end position="1527"/>
    </location>
</feature>